<reference evidence="4" key="1">
    <citation type="submission" date="2015-11" db="EMBL/GenBank/DDBJ databases">
        <title>De novo transcriptome assembly of four potential Pierce s Disease insect vectors from Arizona vineyards.</title>
        <authorList>
            <person name="Tassone E.E."/>
        </authorList>
    </citation>
    <scope>NUCLEOTIDE SEQUENCE</scope>
</reference>
<evidence type="ECO:0000259" key="3">
    <source>
        <dbReference type="Pfam" id="PF17900"/>
    </source>
</evidence>
<dbReference type="GO" id="GO:0008270">
    <property type="term" value="F:zinc ion binding"/>
    <property type="evidence" value="ECO:0007669"/>
    <property type="project" value="TreeGrafter"/>
</dbReference>
<evidence type="ECO:0000256" key="1">
    <source>
        <dbReference type="ARBA" id="ARBA00022438"/>
    </source>
</evidence>
<feature type="non-terminal residue" evidence="4">
    <location>
        <position position="1"/>
    </location>
</feature>
<dbReference type="InterPro" id="IPR045357">
    <property type="entry name" value="Aminopeptidase_N-like_N"/>
</dbReference>
<proteinExistence type="predicted"/>
<evidence type="ECO:0000256" key="2">
    <source>
        <dbReference type="SAM" id="Phobius"/>
    </source>
</evidence>
<organism evidence="4">
    <name type="scientific">Homalodisca liturata</name>
    <dbReference type="NCBI Taxonomy" id="320908"/>
    <lineage>
        <taxon>Eukaryota</taxon>
        <taxon>Metazoa</taxon>
        <taxon>Ecdysozoa</taxon>
        <taxon>Arthropoda</taxon>
        <taxon>Hexapoda</taxon>
        <taxon>Insecta</taxon>
        <taxon>Pterygota</taxon>
        <taxon>Neoptera</taxon>
        <taxon>Paraneoptera</taxon>
        <taxon>Hemiptera</taxon>
        <taxon>Auchenorrhyncha</taxon>
        <taxon>Membracoidea</taxon>
        <taxon>Cicadellidae</taxon>
        <taxon>Cicadellinae</taxon>
        <taxon>Proconiini</taxon>
        <taxon>Homalodisca</taxon>
    </lineage>
</organism>
<dbReference type="GO" id="GO:0070006">
    <property type="term" value="F:metalloaminopeptidase activity"/>
    <property type="evidence" value="ECO:0007669"/>
    <property type="project" value="TreeGrafter"/>
</dbReference>
<dbReference type="SUPFAM" id="SSF63737">
    <property type="entry name" value="Leukotriene A4 hydrolase N-terminal domain"/>
    <property type="match status" value="1"/>
</dbReference>
<dbReference type="Pfam" id="PF17900">
    <property type="entry name" value="Peptidase_M1_N"/>
    <property type="match status" value="1"/>
</dbReference>
<keyword evidence="1" id="KW-0031">Aminopeptidase</keyword>
<feature type="non-terminal residue" evidence="4">
    <location>
        <position position="202"/>
    </location>
</feature>
<dbReference type="GO" id="GO:0005737">
    <property type="term" value="C:cytoplasm"/>
    <property type="evidence" value="ECO:0007669"/>
    <property type="project" value="TreeGrafter"/>
</dbReference>
<dbReference type="GO" id="GO:0016020">
    <property type="term" value="C:membrane"/>
    <property type="evidence" value="ECO:0007669"/>
    <property type="project" value="TreeGrafter"/>
</dbReference>
<dbReference type="InterPro" id="IPR042097">
    <property type="entry name" value="Aminopeptidase_N-like_N_sf"/>
</dbReference>
<dbReference type="GO" id="GO:0042277">
    <property type="term" value="F:peptide binding"/>
    <property type="evidence" value="ECO:0007669"/>
    <property type="project" value="TreeGrafter"/>
</dbReference>
<dbReference type="GO" id="GO:0043171">
    <property type="term" value="P:peptide catabolic process"/>
    <property type="evidence" value="ECO:0007669"/>
    <property type="project" value="TreeGrafter"/>
</dbReference>
<dbReference type="GO" id="GO:0006508">
    <property type="term" value="P:proteolysis"/>
    <property type="evidence" value="ECO:0007669"/>
    <property type="project" value="TreeGrafter"/>
</dbReference>
<dbReference type="Gene3D" id="2.60.40.1730">
    <property type="entry name" value="tricorn interacting facor f3 domain"/>
    <property type="match status" value="1"/>
</dbReference>
<dbReference type="GO" id="GO:0005615">
    <property type="term" value="C:extracellular space"/>
    <property type="evidence" value="ECO:0007669"/>
    <property type="project" value="TreeGrafter"/>
</dbReference>
<keyword evidence="2" id="KW-0472">Membrane</keyword>
<dbReference type="PANTHER" id="PTHR11533">
    <property type="entry name" value="PROTEASE M1 ZINC METALLOPROTEASE"/>
    <property type="match status" value="1"/>
</dbReference>
<sequence>CCSTYCEMVFSVHCVWPIITLGVAAASVIIYIFFPPVCSIPESQSQHVSIPATPAPSSTWTPPAAPGSRRPWELDYRLPDNIRPTSYNIMLYPDLTTGQFTGIVTVEITVTSPTEHLLLNLDGPVVVTTSLYTDQGVRIGLKETFKYQPNQFWVMLPEVEVQPGDYRLELRFRGSMRGDIVGLYMSEYTDSSQQSRNIATTK</sequence>
<protein>
    <recommendedName>
        <fullName evidence="3">Aminopeptidase N-like N-terminal domain-containing protein</fullName>
    </recommendedName>
</protein>
<dbReference type="EMBL" id="GECU01012678">
    <property type="protein sequence ID" value="JAS95028.1"/>
    <property type="molecule type" value="Transcribed_RNA"/>
</dbReference>
<feature type="transmembrane region" description="Helical" evidence="2">
    <location>
        <begin position="15"/>
        <end position="34"/>
    </location>
</feature>
<feature type="domain" description="Aminopeptidase N-like N-terminal" evidence="3">
    <location>
        <begin position="84"/>
        <end position="201"/>
    </location>
</feature>
<keyword evidence="2" id="KW-0812">Transmembrane</keyword>
<dbReference type="InterPro" id="IPR050344">
    <property type="entry name" value="Peptidase_M1_aminopeptidases"/>
</dbReference>
<evidence type="ECO:0000313" key="4">
    <source>
        <dbReference type="EMBL" id="JAS95028.1"/>
    </source>
</evidence>
<name>A0A1B6J7A7_9HEMI</name>
<dbReference type="AlphaFoldDB" id="A0A1B6J7A7"/>
<dbReference type="PANTHER" id="PTHR11533:SF276">
    <property type="entry name" value="GLUTAMYL AMINOPEPTIDASE"/>
    <property type="match status" value="1"/>
</dbReference>
<keyword evidence="1" id="KW-0378">Hydrolase</keyword>
<gene>
    <name evidence="4" type="ORF">g.18286</name>
</gene>
<accession>A0A1B6J7A7</accession>
<keyword evidence="2" id="KW-1133">Transmembrane helix</keyword>
<keyword evidence="1" id="KW-0645">Protease</keyword>